<dbReference type="SFLD" id="SFLDS00029">
    <property type="entry name" value="Radical_SAM"/>
    <property type="match status" value="1"/>
</dbReference>
<dbReference type="SUPFAM" id="SSF102114">
    <property type="entry name" value="Radical SAM enzymes"/>
    <property type="match status" value="1"/>
</dbReference>
<dbReference type="Proteomes" id="UP001524478">
    <property type="component" value="Unassembled WGS sequence"/>
</dbReference>
<proteinExistence type="inferred from homology"/>
<keyword evidence="9" id="KW-1185">Reference proteome</keyword>
<name>A0ABT1SH59_9FIRM</name>
<evidence type="ECO:0000256" key="6">
    <source>
        <dbReference type="ARBA" id="ARBA00023601"/>
    </source>
</evidence>
<dbReference type="PANTHER" id="PTHR43273">
    <property type="entry name" value="ANAEROBIC SULFATASE-MATURATING ENZYME HOMOLOG ASLB-RELATED"/>
    <property type="match status" value="1"/>
</dbReference>
<sequence>MKLKDFNISTDNEKVVHYNYGKYIILDLVTLDYTVVDKIKYNQLLEEYKNYLKNKDNIVQKEIKEGSLDNKQLADIVLITGFDCNYECTYCYQNEYKTIKDKFKVEDLLKIKEFYNAYDSYFGTNTVIDTINLMGGEPFLDNNSELINGVFKNFSNSKISFTTNGANIMTYKSIIESNKNNIGNVILSVDGEKKLHLKHRKARKDEYYDNIWEGLEFLLGNEIGVQINTVYHPEDSDEYINFFDKLEKYGWLENKFSVGFTLDITKTDYNDEDNSYVNTVKDTFKSILDSDNRTQYIGQNFINYNISTMYNMIKQRDKIEPYKSCGVCSKPSYTFLPTGDIIVCLGSNNSKFKVGTYKPEITINIDNIKELHSRDIRTMSECSDCEHKYFCKGGCVAKALNNSGKLDAAYCGRWKEENYKESLEDVLDQLIKEEIINNK</sequence>
<keyword evidence="2" id="KW-0949">S-adenosyl-L-methionine</keyword>
<keyword evidence="4" id="KW-0408">Iron</keyword>
<evidence type="ECO:0000256" key="5">
    <source>
        <dbReference type="ARBA" id="ARBA00023014"/>
    </source>
</evidence>
<dbReference type="EMBL" id="JANGAC010000033">
    <property type="protein sequence ID" value="MCQ4925810.1"/>
    <property type="molecule type" value="Genomic_DNA"/>
</dbReference>
<accession>A0ABT1SH59</accession>
<dbReference type="Gene3D" id="3.20.20.70">
    <property type="entry name" value="Aldolase class I"/>
    <property type="match status" value="1"/>
</dbReference>
<dbReference type="CDD" id="cd01335">
    <property type="entry name" value="Radical_SAM"/>
    <property type="match status" value="1"/>
</dbReference>
<evidence type="ECO:0000256" key="3">
    <source>
        <dbReference type="ARBA" id="ARBA00022723"/>
    </source>
</evidence>
<dbReference type="InterPro" id="IPR023867">
    <property type="entry name" value="Sulphatase_maturase_rSAM"/>
</dbReference>
<dbReference type="RefSeq" id="WP_256313146.1">
    <property type="nucleotide sequence ID" value="NZ_JANGAC010000033.1"/>
</dbReference>
<comment type="cofactor">
    <cofactor evidence="1">
        <name>[4Fe-4S] cluster</name>
        <dbReference type="ChEBI" id="CHEBI:49883"/>
    </cofactor>
</comment>
<keyword evidence="5" id="KW-0411">Iron-sulfur</keyword>
<organism evidence="8 9">
    <name type="scientific">Tissierella carlieri</name>
    <dbReference type="NCBI Taxonomy" id="689904"/>
    <lineage>
        <taxon>Bacteria</taxon>
        <taxon>Bacillati</taxon>
        <taxon>Bacillota</taxon>
        <taxon>Tissierellia</taxon>
        <taxon>Tissierellales</taxon>
        <taxon>Tissierellaceae</taxon>
        <taxon>Tissierella</taxon>
    </lineage>
</organism>
<reference evidence="8 9" key="1">
    <citation type="submission" date="2022-06" db="EMBL/GenBank/DDBJ databases">
        <title>Isolation of gut microbiota from human fecal samples.</title>
        <authorList>
            <person name="Pamer E.G."/>
            <person name="Barat B."/>
            <person name="Waligurski E."/>
            <person name="Medina S."/>
            <person name="Paddock L."/>
            <person name="Mostad J."/>
        </authorList>
    </citation>
    <scope>NUCLEOTIDE SEQUENCE [LARGE SCALE GENOMIC DNA]</scope>
    <source>
        <strain evidence="8 9">DFI.7.95</strain>
    </source>
</reference>
<evidence type="ECO:0000259" key="7">
    <source>
        <dbReference type="PROSITE" id="PS51918"/>
    </source>
</evidence>
<feature type="domain" description="Radical SAM core" evidence="7">
    <location>
        <begin position="68"/>
        <end position="300"/>
    </location>
</feature>
<dbReference type="NCBIfam" id="TIGR04085">
    <property type="entry name" value="rSAM_more_4Fe4S"/>
    <property type="match status" value="1"/>
</dbReference>
<evidence type="ECO:0000313" key="9">
    <source>
        <dbReference type="Proteomes" id="UP001524478"/>
    </source>
</evidence>
<evidence type="ECO:0000256" key="4">
    <source>
        <dbReference type="ARBA" id="ARBA00023004"/>
    </source>
</evidence>
<dbReference type="InterPro" id="IPR007197">
    <property type="entry name" value="rSAM"/>
</dbReference>
<evidence type="ECO:0000256" key="2">
    <source>
        <dbReference type="ARBA" id="ARBA00022691"/>
    </source>
</evidence>
<dbReference type="InterPro" id="IPR013785">
    <property type="entry name" value="Aldolase_TIM"/>
</dbReference>
<protein>
    <submittedName>
        <fullName evidence="8">SPASM domain-containing protein</fullName>
    </submittedName>
</protein>
<dbReference type="SFLD" id="SFLDG01067">
    <property type="entry name" value="SPASM/twitch_domain_containing"/>
    <property type="match status" value="1"/>
</dbReference>
<evidence type="ECO:0000313" key="8">
    <source>
        <dbReference type="EMBL" id="MCQ4925810.1"/>
    </source>
</evidence>
<dbReference type="Pfam" id="PF04055">
    <property type="entry name" value="Radical_SAM"/>
    <property type="match status" value="1"/>
</dbReference>
<comment type="similarity">
    <text evidence="6">Belongs to the radical SAM superfamily. Anaerobic sulfatase-maturating enzyme family.</text>
</comment>
<dbReference type="PANTHER" id="PTHR43273:SF3">
    <property type="entry name" value="ANAEROBIC SULFATASE-MATURATING ENZYME HOMOLOG ASLB-RELATED"/>
    <property type="match status" value="1"/>
</dbReference>
<comment type="caution">
    <text evidence="8">The sequence shown here is derived from an EMBL/GenBank/DDBJ whole genome shotgun (WGS) entry which is preliminary data.</text>
</comment>
<dbReference type="PROSITE" id="PS51918">
    <property type="entry name" value="RADICAL_SAM"/>
    <property type="match status" value="1"/>
</dbReference>
<keyword evidence="3" id="KW-0479">Metal-binding</keyword>
<evidence type="ECO:0000256" key="1">
    <source>
        <dbReference type="ARBA" id="ARBA00001966"/>
    </source>
</evidence>
<dbReference type="InterPro" id="IPR058240">
    <property type="entry name" value="rSAM_sf"/>
</dbReference>
<gene>
    <name evidence="8" type="ORF">NE686_22145</name>
</gene>
<dbReference type="InterPro" id="IPR023885">
    <property type="entry name" value="4Fe4S-binding_SPASM_dom"/>
</dbReference>